<keyword evidence="3" id="KW-1003">Cell membrane</keyword>
<evidence type="ECO:0000313" key="11">
    <source>
        <dbReference type="Proteomes" id="UP000001231"/>
    </source>
</evidence>
<evidence type="ECO:0000256" key="5">
    <source>
        <dbReference type="ARBA" id="ARBA00022989"/>
    </source>
</evidence>
<dbReference type="InParanoid" id="C7RA71"/>
<accession>C7RA71</accession>
<feature type="transmembrane region" description="Helical" evidence="8">
    <location>
        <begin position="114"/>
        <end position="131"/>
    </location>
</feature>
<dbReference type="PANTHER" id="PTHR42703:SF1">
    <property type="entry name" value="NA(+)_H(+) ANTIPORTER SUBUNIT D1"/>
    <property type="match status" value="1"/>
</dbReference>
<feature type="transmembrane region" description="Helical" evidence="8">
    <location>
        <begin position="167"/>
        <end position="188"/>
    </location>
</feature>
<dbReference type="AlphaFoldDB" id="C7RA71"/>
<feature type="transmembrane region" description="Helical" evidence="8">
    <location>
        <begin position="246"/>
        <end position="269"/>
    </location>
</feature>
<gene>
    <name evidence="10" type="ordered locus">Kkor_0770</name>
</gene>
<keyword evidence="5 8" id="KW-1133">Transmembrane helix</keyword>
<dbReference type="Proteomes" id="UP000001231">
    <property type="component" value="Chromosome"/>
</dbReference>
<dbReference type="InterPro" id="IPR050586">
    <property type="entry name" value="CPA3_Na-H_Antiporter_D"/>
</dbReference>
<comment type="subcellular location">
    <subcellularLocation>
        <location evidence="1">Cell membrane</location>
        <topology evidence="1">Multi-pass membrane protein</topology>
    </subcellularLocation>
    <subcellularLocation>
        <location evidence="7">Membrane</location>
        <topology evidence="7">Multi-pass membrane protein</topology>
    </subcellularLocation>
</comment>
<dbReference type="GO" id="GO:0005886">
    <property type="term" value="C:plasma membrane"/>
    <property type="evidence" value="ECO:0007669"/>
    <property type="project" value="UniProtKB-SubCell"/>
</dbReference>
<evidence type="ECO:0000256" key="8">
    <source>
        <dbReference type="SAM" id="Phobius"/>
    </source>
</evidence>
<dbReference type="eggNOG" id="COG0651">
    <property type="taxonomic scope" value="Bacteria"/>
</dbReference>
<evidence type="ECO:0000256" key="7">
    <source>
        <dbReference type="RuleBase" id="RU000320"/>
    </source>
</evidence>
<dbReference type="EC" id="1.6.99.5" evidence="10"/>
<feature type="transmembrane region" description="Helical" evidence="8">
    <location>
        <begin position="6"/>
        <end position="25"/>
    </location>
</feature>
<comment type="similarity">
    <text evidence="2">Belongs to the CPA3 antiporters (TC 2.A.63) subunit D family.</text>
</comment>
<evidence type="ECO:0000313" key="10">
    <source>
        <dbReference type="EMBL" id="ACV26190.1"/>
    </source>
</evidence>
<dbReference type="KEGG" id="kko:Kkor_0770"/>
<dbReference type="PANTHER" id="PTHR42703">
    <property type="entry name" value="NADH DEHYDROGENASE"/>
    <property type="match status" value="1"/>
</dbReference>
<evidence type="ECO:0000256" key="2">
    <source>
        <dbReference type="ARBA" id="ARBA00005346"/>
    </source>
</evidence>
<dbReference type="EMBL" id="CP001707">
    <property type="protein sequence ID" value="ACV26190.1"/>
    <property type="molecule type" value="Genomic_DNA"/>
</dbReference>
<feature type="transmembrane region" description="Helical" evidence="8">
    <location>
        <begin position="281"/>
        <end position="298"/>
    </location>
</feature>
<sequence>MIEQSVLMQLIIILPLLAIPGIIAFGKWPNLREAVTLISGGLLLIAVIVFYQNFDAGQAAYVHWIELLPGLDIAFRAEPLGVLFSMVAGSLWLVTSIYAIGYMRGHGEVNQTRFYACFAVAISAVMGLAFADNLFTLFIFYEVLTLSTYPLVTHAGTEKAKQGGRTYLSILLATSIGFLLLAIVGTWWQAGTLTFTQGGVFDDSTSKVAASVLLVLFIFGIGKAAIMPFHRWLPAAMVAPTPVSALLHAVAVVKAGVFTVLKVCVYIFGIDLLRDIPATQWLLYLAAASVLLASLVAMRQDNLKKRLAYSTVSQLGYITIGALLASQAGILGGALHIVAHAFGKITLFFCAGAIMVAAHKTEISDMRGLGKAMPITMIAFFIGSLSIIGLPPAGGVWSKWYLLMGTLDTHQWVVMSVLMVSSLLNIAYLLPIPLRAFFPGAGPQGADFRANEKVIRIERAQIKEAPWPSLIALSLTAIMTMVLFFWPHVFYELAASLAGLSGGING</sequence>
<dbReference type="InterPro" id="IPR001750">
    <property type="entry name" value="ND/Mrp_TM"/>
</dbReference>
<protein>
    <submittedName>
        <fullName evidence="10">NADH dehydrogenase (Quinone)</fullName>
        <ecNumber evidence="10">1.6.99.5</ecNumber>
    </submittedName>
</protein>
<dbReference type="FunCoup" id="C7RA71">
    <property type="interactions" value="99"/>
</dbReference>
<dbReference type="Pfam" id="PF00361">
    <property type="entry name" value="Proton_antipo_M"/>
    <property type="match status" value="1"/>
</dbReference>
<feature type="transmembrane region" description="Helical" evidence="8">
    <location>
        <begin position="208"/>
        <end position="226"/>
    </location>
</feature>
<feature type="transmembrane region" description="Helical" evidence="8">
    <location>
        <begin position="80"/>
        <end position="102"/>
    </location>
</feature>
<evidence type="ECO:0000256" key="1">
    <source>
        <dbReference type="ARBA" id="ARBA00004651"/>
    </source>
</evidence>
<evidence type="ECO:0000259" key="9">
    <source>
        <dbReference type="Pfam" id="PF00361"/>
    </source>
</evidence>
<feature type="transmembrane region" description="Helical" evidence="8">
    <location>
        <begin position="34"/>
        <end position="54"/>
    </location>
</feature>
<keyword evidence="6 8" id="KW-0472">Membrane</keyword>
<evidence type="ECO:0000256" key="3">
    <source>
        <dbReference type="ARBA" id="ARBA00022475"/>
    </source>
</evidence>
<proteinExistence type="inferred from homology"/>
<evidence type="ECO:0000256" key="6">
    <source>
        <dbReference type="ARBA" id="ARBA00023136"/>
    </source>
</evidence>
<reference evidence="10 11" key="1">
    <citation type="journal article" date="2009" name="Stand. Genomic Sci.">
        <title>Complete genome sequence of Kangiella koreensis type strain (SW-125).</title>
        <authorList>
            <person name="Han C."/>
            <person name="Sikorski J."/>
            <person name="Lapidus A."/>
            <person name="Nolan M."/>
            <person name="Glavina Del Rio T."/>
            <person name="Tice H."/>
            <person name="Cheng J.F."/>
            <person name="Lucas S."/>
            <person name="Chen F."/>
            <person name="Copeland A."/>
            <person name="Ivanova N."/>
            <person name="Mavromatis K."/>
            <person name="Ovchinnikova G."/>
            <person name="Pati A."/>
            <person name="Bruce D."/>
            <person name="Goodwin L."/>
            <person name="Pitluck S."/>
            <person name="Chen A."/>
            <person name="Palaniappan K."/>
            <person name="Land M."/>
            <person name="Hauser L."/>
            <person name="Chang Y.J."/>
            <person name="Jeffries C.D."/>
            <person name="Chain P."/>
            <person name="Saunders E."/>
            <person name="Brettin T."/>
            <person name="Goker M."/>
            <person name="Tindall B.J."/>
            <person name="Bristow J."/>
            <person name="Eisen J.A."/>
            <person name="Markowitz V."/>
            <person name="Hugenholtz P."/>
            <person name="Kyrpides N.C."/>
            <person name="Klenk H.P."/>
            <person name="Detter J.C."/>
        </authorList>
    </citation>
    <scope>NUCLEOTIDE SEQUENCE [LARGE SCALE GENOMIC DNA]</scope>
    <source>
        <strain evidence="11">DSM 16069 / KCTC 12182 / SW-125</strain>
    </source>
</reference>
<dbReference type="HOGENOM" id="CLU_007100_9_3_6"/>
<feature type="transmembrane region" description="Helical" evidence="8">
    <location>
        <begin position="465"/>
        <end position="486"/>
    </location>
</feature>
<keyword evidence="4 7" id="KW-0812">Transmembrane</keyword>
<evidence type="ECO:0000256" key="4">
    <source>
        <dbReference type="ARBA" id="ARBA00022692"/>
    </source>
</evidence>
<keyword evidence="10" id="KW-0560">Oxidoreductase</keyword>
<feature type="domain" description="NADH:quinone oxidoreductase/Mrp antiporter transmembrane" evidence="9">
    <location>
        <begin position="131"/>
        <end position="424"/>
    </location>
</feature>
<keyword evidence="11" id="KW-1185">Reference proteome</keyword>
<feature type="transmembrane region" description="Helical" evidence="8">
    <location>
        <begin position="137"/>
        <end position="155"/>
    </location>
</feature>
<feature type="transmembrane region" description="Helical" evidence="8">
    <location>
        <begin position="410"/>
        <end position="430"/>
    </location>
</feature>
<dbReference type="STRING" id="523791.Kkor_0770"/>
<feature type="transmembrane region" description="Helical" evidence="8">
    <location>
        <begin position="337"/>
        <end position="357"/>
    </location>
</feature>
<dbReference type="GO" id="GO:0016491">
    <property type="term" value="F:oxidoreductase activity"/>
    <property type="evidence" value="ECO:0007669"/>
    <property type="project" value="UniProtKB-KW"/>
</dbReference>
<dbReference type="PRINTS" id="PR01434">
    <property type="entry name" value="NADHDHGNASE5"/>
</dbReference>
<feature type="transmembrane region" description="Helical" evidence="8">
    <location>
        <begin position="307"/>
        <end position="331"/>
    </location>
</feature>
<name>C7RA71_KANKD</name>
<organism evidence="10 11">
    <name type="scientific">Kangiella koreensis (strain DSM 16069 / JCM 12317 / KCTC 12182 / SW-125)</name>
    <dbReference type="NCBI Taxonomy" id="523791"/>
    <lineage>
        <taxon>Bacteria</taxon>
        <taxon>Pseudomonadati</taxon>
        <taxon>Pseudomonadota</taxon>
        <taxon>Gammaproteobacteria</taxon>
        <taxon>Kangiellales</taxon>
        <taxon>Kangiellaceae</taxon>
        <taxon>Kangiella</taxon>
    </lineage>
</organism>
<dbReference type="OrthoDB" id="9811798at2"/>
<dbReference type="RefSeq" id="WP_012800704.1">
    <property type="nucleotide sequence ID" value="NC_013166.1"/>
</dbReference>
<feature type="transmembrane region" description="Helical" evidence="8">
    <location>
        <begin position="369"/>
        <end position="390"/>
    </location>
</feature>